<dbReference type="Pfam" id="PF07314">
    <property type="entry name" value="Lit"/>
    <property type="match status" value="1"/>
</dbReference>
<proteinExistence type="predicted"/>
<dbReference type="RefSeq" id="WP_177180818.1">
    <property type="nucleotide sequence ID" value="NZ_FOHN01000046.1"/>
</dbReference>
<gene>
    <name evidence="2" type="ORF">SAMN04487772_14610</name>
</gene>
<dbReference type="STRING" id="29364.SAMN04487772_14610"/>
<keyword evidence="1" id="KW-0472">Membrane</keyword>
<protein>
    <submittedName>
        <fullName evidence="2">Integral membrane protein TIGR01906</fullName>
    </submittedName>
</protein>
<accession>A0A1I0G5X9</accession>
<dbReference type="EMBL" id="FOHN01000046">
    <property type="protein sequence ID" value="SET65457.1"/>
    <property type="molecule type" value="Genomic_DNA"/>
</dbReference>
<dbReference type="InterPro" id="IPR010178">
    <property type="entry name" value="Lit"/>
</dbReference>
<organism evidence="2 3">
    <name type="scientific">[Clostridium] polysaccharolyticum</name>
    <dbReference type="NCBI Taxonomy" id="29364"/>
    <lineage>
        <taxon>Bacteria</taxon>
        <taxon>Bacillati</taxon>
        <taxon>Bacillota</taxon>
        <taxon>Clostridia</taxon>
        <taxon>Lachnospirales</taxon>
        <taxon>Lachnospiraceae</taxon>
    </lineage>
</organism>
<evidence type="ECO:0000313" key="2">
    <source>
        <dbReference type="EMBL" id="SET65457.1"/>
    </source>
</evidence>
<name>A0A1I0G5X9_9FIRM</name>
<keyword evidence="3" id="KW-1185">Reference proteome</keyword>
<dbReference type="AlphaFoldDB" id="A0A1I0G5X9"/>
<evidence type="ECO:0000256" key="1">
    <source>
        <dbReference type="SAM" id="Phobius"/>
    </source>
</evidence>
<evidence type="ECO:0000313" key="3">
    <source>
        <dbReference type="Proteomes" id="UP000199800"/>
    </source>
</evidence>
<feature type="transmembrane region" description="Helical" evidence="1">
    <location>
        <begin position="139"/>
        <end position="159"/>
    </location>
</feature>
<keyword evidence="1" id="KW-1133">Transmembrane helix</keyword>
<keyword evidence="1" id="KW-0812">Transmembrane</keyword>
<feature type="transmembrane region" description="Helical" evidence="1">
    <location>
        <begin position="21"/>
        <end position="42"/>
    </location>
</feature>
<feature type="transmembrane region" description="Helical" evidence="1">
    <location>
        <begin position="106"/>
        <end position="127"/>
    </location>
</feature>
<dbReference type="NCBIfam" id="TIGR01906">
    <property type="entry name" value="integ_TIGR01906"/>
    <property type="match status" value="1"/>
</dbReference>
<reference evidence="2 3" key="1">
    <citation type="submission" date="2016-10" db="EMBL/GenBank/DDBJ databases">
        <authorList>
            <person name="de Groot N.N."/>
        </authorList>
    </citation>
    <scope>NUCLEOTIDE SEQUENCE [LARGE SCALE GENOMIC DNA]</scope>
    <source>
        <strain evidence="2 3">DSM 1801</strain>
    </source>
</reference>
<dbReference type="Proteomes" id="UP000199800">
    <property type="component" value="Unassembled WGS sequence"/>
</dbReference>
<feature type="transmembrane region" description="Helical" evidence="1">
    <location>
        <begin position="193"/>
        <end position="216"/>
    </location>
</feature>
<sequence>MNESCTYKNPLQKARICISEFYIALVITLLSISFWSTFVLYFRPIYKWAVSLFHIERSSGLSKQVMYENYNALINYYYPWVKGNLSLPSLPQSSHAIQHFAEVKDIFNLFLFIIPVTLILLLVYLWCKRGQKNLHFLKTASITMIAAPLVLGCGFATNFDKTFETFHKLFFDNDYWIFDPNTDPIINMLPEQFFMLCGIFIIGFVLLTSLFCFLLYKGTSRKGMD</sequence>